<reference evidence="4" key="1">
    <citation type="submission" date="2018-07" db="EMBL/GenBank/DDBJ databases">
        <authorList>
            <consortium name="Genoscope - CEA"/>
            <person name="William W."/>
        </authorList>
    </citation>
    <scope>NUCLEOTIDE SEQUENCE</scope>
    <source>
        <strain evidence="4">IK1</strain>
    </source>
</reference>
<dbReference type="SMART" id="SM00360">
    <property type="entry name" value="RRM"/>
    <property type="match status" value="1"/>
</dbReference>
<proteinExistence type="predicted"/>
<feature type="compositionally biased region" description="Polar residues" evidence="2">
    <location>
        <begin position="86"/>
        <end position="96"/>
    </location>
</feature>
<dbReference type="InterPro" id="IPR000504">
    <property type="entry name" value="RRM_dom"/>
</dbReference>
<dbReference type="EMBL" id="UPXX01000032">
    <property type="protein sequence ID" value="VBB47656.1"/>
    <property type="molecule type" value="Genomic_DNA"/>
</dbReference>
<sequence>MKKIYVGNLPFSASEEKVHKAFSQFGEVHSVKLLTDPVTGRIRGFGFVEMESDAADAAIKALDGAPFEYRKLRVHEAFERVRTVERSTTGRTSGGNFHSHIGRREPVLTVGGQRSSRDKRYSQAALRRG</sequence>
<dbReference type="Pfam" id="PF00076">
    <property type="entry name" value="RRM_1"/>
    <property type="match status" value="1"/>
</dbReference>
<organism evidence="4">
    <name type="scientific">Uncultured Desulfatiglans sp</name>
    <dbReference type="NCBI Taxonomy" id="1748965"/>
    <lineage>
        <taxon>Bacteria</taxon>
        <taxon>Pseudomonadati</taxon>
        <taxon>Thermodesulfobacteriota</taxon>
        <taxon>Desulfobacteria</taxon>
        <taxon>Desulfatiglandales</taxon>
        <taxon>Desulfatiglandaceae</taxon>
        <taxon>Desulfatiglans</taxon>
        <taxon>environmental samples</taxon>
    </lineage>
</organism>
<dbReference type="InterPro" id="IPR052462">
    <property type="entry name" value="SLIRP/GR-RBP-like"/>
</dbReference>
<gene>
    <name evidence="4" type="ORF">TRIP_B50451</name>
</gene>
<name>A0A653AIQ0_UNCDX</name>
<feature type="region of interest" description="Disordered" evidence="2">
    <location>
        <begin position="85"/>
        <end position="129"/>
    </location>
</feature>
<evidence type="ECO:0000256" key="2">
    <source>
        <dbReference type="SAM" id="MobiDB-lite"/>
    </source>
</evidence>
<dbReference type="Gene3D" id="3.30.70.330">
    <property type="match status" value="1"/>
</dbReference>
<keyword evidence="1" id="KW-0694">RNA-binding</keyword>
<dbReference type="AlphaFoldDB" id="A0A653AIQ0"/>
<dbReference type="PANTHER" id="PTHR48027">
    <property type="entry name" value="HETEROGENEOUS NUCLEAR RIBONUCLEOPROTEIN 87F-RELATED"/>
    <property type="match status" value="1"/>
</dbReference>
<dbReference type="SUPFAM" id="SSF54928">
    <property type="entry name" value="RNA-binding domain, RBD"/>
    <property type="match status" value="1"/>
</dbReference>
<dbReference type="InterPro" id="IPR012677">
    <property type="entry name" value="Nucleotide-bd_a/b_plait_sf"/>
</dbReference>
<evidence type="ECO:0000313" key="4">
    <source>
        <dbReference type="EMBL" id="VBB47656.1"/>
    </source>
</evidence>
<evidence type="ECO:0000259" key="3">
    <source>
        <dbReference type="PROSITE" id="PS50102"/>
    </source>
</evidence>
<evidence type="ECO:0000256" key="1">
    <source>
        <dbReference type="ARBA" id="ARBA00022884"/>
    </source>
</evidence>
<protein>
    <submittedName>
        <fullName evidence="4">RNA-binding protein RbpE (Modular protein)</fullName>
    </submittedName>
</protein>
<dbReference type="PROSITE" id="PS50102">
    <property type="entry name" value="RRM"/>
    <property type="match status" value="1"/>
</dbReference>
<dbReference type="InterPro" id="IPR035979">
    <property type="entry name" value="RBD_domain_sf"/>
</dbReference>
<feature type="domain" description="RRM" evidence="3">
    <location>
        <begin position="2"/>
        <end position="79"/>
    </location>
</feature>
<dbReference type="GO" id="GO:0003723">
    <property type="term" value="F:RNA binding"/>
    <property type="evidence" value="ECO:0007669"/>
    <property type="project" value="UniProtKB-KW"/>
</dbReference>
<accession>A0A653AIQ0</accession>